<name>A0A0F7ZP59_9HYPO</name>
<keyword evidence="1" id="KW-0812">Transmembrane</keyword>
<feature type="transmembrane region" description="Helical" evidence="1">
    <location>
        <begin position="380"/>
        <end position="400"/>
    </location>
</feature>
<accession>A0A0F7ZP59</accession>
<keyword evidence="1" id="KW-1133">Transmembrane helix</keyword>
<evidence type="ECO:0000256" key="1">
    <source>
        <dbReference type="SAM" id="Phobius"/>
    </source>
</evidence>
<organism evidence="2 3">
    <name type="scientific">Hirsutella minnesotensis 3608</name>
    <dbReference type="NCBI Taxonomy" id="1043627"/>
    <lineage>
        <taxon>Eukaryota</taxon>
        <taxon>Fungi</taxon>
        <taxon>Dikarya</taxon>
        <taxon>Ascomycota</taxon>
        <taxon>Pezizomycotina</taxon>
        <taxon>Sordariomycetes</taxon>
        <taxon>Hypocreomycetidae</taxon>
        <taxon>Hypocreales</taxon>
        <taxon>Ophiocordycipitaceae</taxon>
        <taxon>Hirsutella</taxon>
    </lineage>
</organism>
<keyword evidence="3" id="KW-1185">Reference proteome</keyword>
<evidence type="ECO:0000313" key="3">
    <source>
        <dbReference type="Proteomes" id="UP000054481"/>
    </source>
</evidence>
<protein>
    <submittedName>
        <fullName evidence="2">Uncharacterized protein</fullName>
    </submittedName>
</protein>
<dbReference type="OrthoDB" id="5428890at2759"/>
<sequence>MSLLSSTGTNTTVEAAPDPAFAELPWYRWWLYQQIRSQPQRLLLALPDMKCDEESDLDTHFLPVWSKVRELVLVSGPKTIDSVTDTLVKLGVISVKDNYEAYQSAKELTFSILGWQTMLYKPDLLSCAAGGYCILDEMDGFQGEARLCLNQSPLSGNYDIPSFLLGFGMMLPPRHYCAFEDMDERNLFDNTKIIISKELNAHVLTKVCGVKIHWVDSLSCHLELDRHSGTLFLYRYPSFCVSSLKKRDTKEQRKGVIHRCGLERPGPVSWATEKDVTELLQEVLLSYRLLFGQSRRSRRLFRQLRPFARIPHEGHDQFLSLICSKKQFNGPIKLNEGEEYDVAENFPHLRSRIVRLNSYASSKKPRSIRQLWRDKRDSTAWLAFWSVLIFGSVSILLGLVQTVFQIMQYVIAVQHGGA</sequence>
<evidence type="ECO:0000313" key="2">
    <source>
        <dbReference type="EMBL" id="KJZ74930.1"/>
    </source>
</evidence>
<proteinExistence type="predicted"/>
<dbReference type="EMBL" id="KQ030521">
    <property type="protein sequence ID" value="KJZ74930.1"/>
    <property type="molecule type" value="Genomic_DNA"/>
</dbReference>
<keyword evidence="1" id="KW-0472">Membrane</keyword>
<dbReference type="Proteomes" id="UP000054481">
    <property type="component" value="Unassembled WGS sequence"/>
</dbReference>
<reference evidence="2 3" key="1">
    <citation type="journal article" date="2014" name="Genome Biol. Evol.">
        <title>Comparative genomics and transcriptomics analyses reveal divergent lifestyle features of nematode endoparasitic fungus Hirsutella minnesotensis.</title>
        <authorList>
            <person name="Lai Y."/>
            <person name="Liu K."/>
            <person name="Zhang X."/>
            <person name="Zhang X."/>
            <person name="Li K."/>
            <person name="Wang N."/>
            <person name="Shu C."/>
            <person name="Wu Y."/>
            <person name="Wang C."/>
            <person name="Bushley K.E."/>
            <person name="Xiang M."/>
            <person name="Liu X."/>
        </authorList>
    </citation>
    <scope>NUCLEOTIDE SEQUENCE [LARGE SCALE GENOMIC DNA]</scope>
    <source>
        <strain evidence="2 3">3608</strain>
    </source>
</reference>
<dbReference type="AlphaFoldDB" id="A0A0F7ZP59"/>
<gene>
    <name evidence="2" type="ORF">HIM_05661</name>
</gene>